<evidence type="ECO:0000313" key="1">
    <source>
        <dbReference type="EMBL" id="OQP38670.1"/>
    </source>
</evidence>
<sequence length="153" mass="17544">MKIVSTILIFLIGVCAYAQSDVKFIAFEHTGEMDHAMTTVILSNKDFKVVKNHKFLKYKDPTLFYKIDNGLFAALIDKLSNDKNVKITYEEELGVFMTTVEQKGKIAYYTNYTFDDAKKTIAGIIAFLKSRKDTGVFIEKLERMGKEMEVRSK</sequence>
<dbReference type="OrthoDB" id="9917738at2"/>
<dbReference type="RefSeq" id="WP_081204675.1">
    <property type="nucleotide sequence ID" value="NZ_FOCZ01000004.1"/>
</dbReference>
<protein>
    <submittedName>
        <fullName evidence="1">Uncharacterized protein</fullName>
    </submittedName>
</protein>
<accession>A0A1V9DXV4</accession>
<gene>
    <name evidence="1" type="ORF">A4H97_18300</name>
</gene>
<organism evidence="1 2">
    <name type="scientific">Niastella yeongjuensis</name>
    <dbReference type="NCBI Taxonomy" id="354355"/>
    <lineage>
        <taxon>Bacteria</taxon>
        <taxon>Pseudomonadati</taxon>
        <taxon>Bacteroidota</taxon>
        <taxon>Chitinophagia</taxon>
        <taxon>Chitinophagales</taxon>
        <taxon>Chitinophagaceae</taxon>
        <taxon>Niastella</taxon>
    </lineage>
</organism>
<dbReference type="AlphaFoldDB" id="A0A1V9DXV4"/>
<dbReference type="Proteomes" id="UP000192610">
    <property type="component" value="Unassembled WGS sequence"/>
</dbReference>
<evidence type="ECO:0000313" key="2">
    <source>
        <dbReference type="Proteomes" id="UP000192610"/>
    </source>
</evidence>
<dbReference type="EMBL" id="LVXG01000082">
    <property type="protein sequence ID" value="OQP38670.1"/>
    <property type="molecule type" value="Genomic_DNA"/>
</dbReference>
<reference evidence="2" key="1">
    <citation type="submission" date="2016-04" db="EMBL/GenBank/DDBJ databases">
        <authorList>
            <person name="Chen L."/>
            <person name="Zhuang W."/>
            <person name="Wang G."/>
        </authorList>
    </citation>
    <scope>NUCLEOTIDE SEQUENCE [LARGE SCALE GENOMIC DNA]</scope>
    <source>
        <strain evidence="2">17621</strain>
    </source>
</reference>
<keyword evidence="2" id="KW-1185">Reference proteome</keyword>
<comment type="caution">
    <text evidence="1">The sequence shown here is derived from an EMBL/GenBank/DDBJ whole genome shotgun (WGS) entry which is preliminary data.</text>
</comment>
<name>A0A1V9DXV4_9BACT</name>
<proteinExistence type="predicted"/>